<feature type="domain" description="Major facilitator superfamily (MFS) profile" evidence="7">
    <location>
        <begin position="10"/>
        <end position="393"/>
    </location>
</feature>
<dbReference type="SUPFAM" id="SSF103473">
    <property type="entry name" value="MFS general substrate transporter"/>
    <property type="match status" value="1"/>
</dbReference>
<dbReference type="GO" id="GO:0022857">
    <property type="term" value="F:transmembrane transporter activity"/>
    <property type="evidence" value="ECO:0007669"/>
    <property type="project" value="InterPro"/>
</dbReference>
<dbReference type="AlphaFoldDB" id="A0A929B4A8"/>
<keyword evidence="3 6" id="KW-0812">Transmembrane</keyword>
<sequence length="393" mass="38091">MGAAAGSRWAVPALGFGAFAVGTCELVLAGVLADLSATFGVPVGVGGQVVTAFGLTCAVLAPVLATASARWPRRQVLLGAIGLYLLGVLATALAPSFTAVLAAQMVAAAGAGLFLPTATVTASAVVAPHRRGRAIAVVTTGMTAATALGAPLGTAIGGIAGWRATMWFVAALAGAAAIALAVVVPGALPVSTPEGLRARLRPLARTPVLLLLGTTLLAFTAVYIPYTYISVVFAEATSGSGVLLAVLMAVLGVVGVVGNLGAGALADRFGGRAIVGTALIGVTGALLLMPAASTTLPTAIAVIAGYGLVGFAISTPQTHRLITTDPDSAAVLVALNAAALYLAISSSGAVGAAGLGVVGAGGLGPLAAVFAVLALAVSEAAHRLSRQRAGTAG</sequence>
<accession>A0A929B4A8</accession>
<dbReference type="Gene3D" id="1.20.1250.20">
    <property type="entry name" value="MFS general substrate transporter like domains"/>
    <property type="match status" value="1"/>
</dbReference>
<feature type="transmembrane region" description="Helical" evidence="6">
    <location>
        <begin position="101"/>
        <end position="127"/>
    </location>
</feature>
<reference evidence="8" key="1">
    <citation type="submission" date="2020-10" db="EMBL/GenBank/DDBJ databases">
        <title>Diversity and distribution of actinomycetes associated with coral in the coast of Hainan.</title>
        <authorList>
            <person name="Li F."/>
        </authorList>
    </citation>
    <scope>NUCLEOTIDE SEQUENCE</scope>
    <source>
        <strain evidence="8">HNM0983</strain>
    </source>
</reference>
<feature type="transmembrane region" description="Helical" evidence="6">
    <location>
        <begin position="134"/>
        <end position="160"/>
    </location>
</feature>
<evidence type="ECO:0000313" key="9">
    <source>
        <dbReference type="Proteomes" id="UP000598360"/>
    </source>
</evidence>
<evidence type="ECO:0000256" key="2">
    <source>
        <dbReference type="ARBA" id="ARBA00022475"/>
    </source>
</evidence>
<name>A0A929B4A8_9PSEU</name>
<gene>
    <name evidence="8" type="ORF">IQ251_00435</name>
</gene>
<keyword evidence="2" id="KW-1003">Cell membrane</keyword>
<feature type="transmembrane region" description="Helical" evidence="6">
    <location>
        <begin position="350"/>
        <end position="377"/>
    </location>
</feature>
<evidence type="ECO:0000256" key="4">
    <source>
        <dbReference type="ARBA" id="ARBA00022989"/>
    </source>
</evidence>
<dbReference type="Proteomes" id="UP000598360">
    <property type="component" value="Unassembled WGS sequence"/>
</dbReference>
<dbReference type="PANTHER" id="PTHR43124">
    <property type="entry name" value="PURINE EFFLUX PUMP PBUE"/>
    <property type="match status" value="1"/>
</dbReference>
<feature type="transmembrane region" description="Helical" evidence="6">
    <location>
        <begin position="273"/>
        <end position="292"/>
    </location>
</feature>
<proteinExistence type="predicted"/>
<dbReference type="PANTHER" id="PTHR43124:SF10">
    <property type="entry name" value="PURINE EFFLUX PUMP PBUE"/>
    <property type="match status" value="1"/>
</dbReference>
<dbReference type="InterPro" id="IPR011701">
    <property type="entry name" value="MFS"/>
</dbReference>
<dbReference type="InterPro" id="IPR050189">
    <property type="entry name" value="MFS_Efflux_Transporters"/>
</dbReference>
<comment type="subcellular location">
    <subcellularLocation>
        <location evidence="1">Cell membrane</location>
        <topology evidence="1">Multi-pass membrane protein</topology>
    </subcellularLocation>
</comment>
<evidence type="ECO:0000256" key="3">
    <source>
        <dbReference type="ARBA" id="ARBA00022692"/>
    </source>
</evidence>
<organism evidence="8 9">
    <name type="scientific">Saccharopolyspora montiporae</name>
    <dbReference type="NCBI Taxonomy" id="2781240"/>
    <lineage>
        <taxon>Bacteria</taxon>
        <taxon>Bacillati</taxon>
        <taxon>Actinomycetota</taxon>
        <taxon>Actinomycetes</taxon>
        <taxon>Pseudonocardiales</taxon>
        <taxon>Pseudonocardiaceae</taxon>
        <taxon>Saccharopolyspora</taxon>
    </lineage>
</organism>
<keyword evidence="9" id="KW-1185">Reference proteome</keyword>
<keyword evidence="5 6" id="KW-0472">Membrane</keyword>
<comment type="caution">
    <text evidence="8">The sequence shown here is derived from an EMBL/GenBank/DDBJ whole genome shotgun (WGS) entry which is preliminary data.</text>
</comment>
<evidence type="ECO:0000256" key="6">
    <source>
        <dbReference type="SAM" id="Phobius"/>
    </source>
</evidence>
<keyword evidence="4 6" id="KW-1133">Transmembrane helix</keyword>
<feature type="transmembrane region" description="Helical" evidence="6">
    <location>
        <begin position="166"/>
        <end position="188"/>
    </location>
</feature>
<dbReference type="PROSITE" id="PS50850">
    <property type="entry name" value="MFS"/>
    <property type="match status" value="1"/>
</dbReference>
<feature type="transmembrane region" description="Helical" evidence="6">
    <location>
        <begin position="76"/>
        <end position="95"/>
    </location>
</feature>
<evidence type="ECO:0000256" key="5">
    <source>
        <dbReference type="ARBA" id="ARBA00023136"/>
    </source>
</evidence>
<feature type="transmembrane region" description="Helical" evidence="6">
    <location>
        <begin position="45"/>
        <end position="64"/>
    </location>
</feature>
<feature type="transmembrane region" description="Helical" evidence="6">
    <location>
        <begin position="241"/>
        <end position="266"/>
    </location>
</feature>
<dbReference type="GO" id="GO:0005886">
    <property type="term" value="C:plasma membrane"/>
    <property type="evidence" value="ECO:0007669"/>
    <property type="project" value="UniProtKB-SubCell"/>
</dbReference>
<dbReference type="InterPro" id="IPR020846">
    <property type="entry name" value="MFS_dom"/>
</dbReference>
<evidence type="ECO:0000259" key="7">
    <source>
        <dbReference type="PROSITE" id="PS50850"/>
    </source>
</evidence>
<dbReference type="InterPro" id="IPR036259">
    <property type="entry name" value="MFS_trans_sf"/>
</dbReference>
<dbReference type="Pfam" id="PF07690">
    <property type="entry name" value="MFS_1"/>
    <property type="match status" value="1"/>
</dbReference>
<dbReference type="EMBL" id="JADEYC010000001">
    <property type="protein sequence ID" value="MBE9372904.1"/>
    <property type="molecule type" value="Genomic_DNA"/>
</dbReference>
<feature type="transmembrane region" description="Helical" evidence="6">
    <location>
        <begin position="328"/>
        <end position="344"/>
    </location>
</feature>
<protein>
    <submittedName>
        <fullName evidence="8">MFS transporter</fullName>
    </submittedName>
</protein>
<evidence type="ECO:0000313" key="8">
    <source>
        <dbReference type="EMBL" id="MBE9372904.1"/>
    </source>
</evidence>
<feature type="transmembrane region" description="Helical" evidence="6">
    <location>
        <begin position="298"/>
        <end position="316"/>
    </location>
</feature>
<evidence type="ECO:0000256" key="1">
    <source>
        <dbReference type="ARBA" id="ARBA00004651"/>
    </source>
</evidence>
<feature type="transmembrane region" description="Helical" evidence="6">
    <location>
        <begin position="208"/>
        <end position="229"/>
    </location>
</feature>